<comment type="caution">
    <text evidence="2">The sequence shown here is derived from an EMBL/GenBank/DDBJ whole genome shotgun (WGS) entry which is preliminary data.</text>
</comment>
<sequence>MTKAIVLDEAASPVAIKELAELNSEFLTAIISPSWKMIQQAFTIWKIVANFLHYIICLVSFALHHSQMKRAVPMMGTALRVF</sequence>
<proteinExistence type="predicted"/>
<accession>A0A840YYD5</accession>
<keyword evidence="3" id="KW-1185">Reference proteome</keyword>
<keyword evidence="1" id="KW-0472">Membrane</keyword>
<keyword evidence="1" id="KW-0812">Transmembrane</keyword>
<gene>
    <name evidence="2" type="ORF">FHR23_001457</name>
</gene>
<evidence type="ECO:0000313" key="2">
    <source>
        <dbReference type="EMBL" id="MBB5718534.1"/>
    </source>
</evidence>
<feature type="transmembrane region" description="Helical" evidence="1">
    <location>
        <begin position="42"/>
        <end position="63"/>
    </location>
</feature>
<reference evidence="2 3" key="1">
    <citation type="submission" date="2020-08" db="EMBL/GenBank/DDBJ databases">
        <title>Genomic Encyclopedia of Type Strains, Phase IV (KMG-IV): sequencing the most valuable type-strain genomes for metagenomic binning, comparative biology and taxonomic classification.</title>
        <authorList>
            <person name="Goeker M."/>
        </authorList>
    </citation>
    <scope>NUCLEOTIDE SEQUENCE [LARGE SCALE GENOMIC DNA]</scope>
    <source>
        <strain evidence="2 3">DSM 27203</strain>
    </source>
</reference>
<dbReference type="AlphaFoldDB" id="A0A840YYD5"/>
<dbReference type="EMBL" id="JACIJI010000002">
    <property type="protein sequence ID" value="MBB5718534.1"/>
    <property type="molecule type" value="Genomic_DNA"/>
</dbReference>
<dbReference type="RefSeq" id="WP_345575901.1">
    <property type="nucleotide sequence ID" value="NZ_BAABIF010000013.1"/>
</dbReference>
<name>A0A840YYD5_9SPHN</name>
<organism evidence="2 3">
    <name type="scientific">Stakelama sediminis</name>
    <dbReference type="NCBI Taxonomy" id="463200"/>
    <lineage>
        <taxon>Bacteria</taxon>
        <taxon>Pseudomonadati</taxon>
        <taxon>Pseudomonadota</taxon>
        <taxon>Alphaproteobacteria</taxon>
        <taxon>Sphingomonadales</taxon>
        <taxon>Sphingomonadaceae</taxon>
        <taxon>Stakelama</taxon>
    </lineage>
</organism>
<keyword evidence="1" id="KW-1133">Transmembrane helix</keyword>
<protein>
    <submittedName>
        <fullName evidence="2">Uncharacterized protein</fullName>
    </submittedName>
</protein>
<dbReference type="Proteomes" id="UP000554342">
    <property type="component" value="Unassembled WGS sequence"/>
</dbReference>
<evidence type="ECO:0000313" key="3">
    <source>
        <dbReference type="Proteomes" id="UP000554342"/>
    </source>
</evidence>
<evidence type="ECO:0000256" key="1">
    <source>
        <dbReference type="SAM" id="Phobius"/>
    </source>
</evidence>